<dbReference type="GO" id="GO:0005524">
    <property type="term" value="F:ATP binding"/>
    <property type="evidence" value="ECO:0007669"/>
    <property type="project" value="UniProtKB-KW"/>
</dbReference>
<keyword evidence="7 9" id="KW-0234">DNA repair</keyword>
<proteinExistence type="inferred from homology"/>
<dbReference type="InterPro" id="IPR004604">
    <property type="entry name" value="DNA_recomb/repair_RecN"/>
</dbReference>
<evidence type="ECO:0000256" key="10">
    <source>
        <dbReference type="SAM" id="Coils"/>
    </source>
</evidence>
<dbReference type="RefSeq" id="WP_147931389.1">
    <property type="nucleotide sequence ID" value="NZ_VOXD01000021.1"/>
</dbReference>
<dbReference type="Proteomes" id="UP000321907">
    <property type="component" value="Unassembled WGS sequence"/>
</dbReference>
<dbReference type="InterPro" id="IPR003395">
    <property type="entry name" value="RecF/RecN/SMC_N"/>
</dbReference>
<reference evidence="12 13" key="1">
    <citation type="submission" date="2019-08" db="EMBL/GenBank/DDBJ databases">
        <title>Lewinella sp. strain SSH13 Genome sequencing and assembly.</title>
        <authorList>
            <person name="Kim I."/>
        </authorList>
    </citation>
    <scope>NUCLEOTIDE SEQUENCE [LARGE SCALE GENOMIC DNA]</scope>
    <source>
        <strain evidence="12 13">SSH13</strain>
    </source>
</reference>
<dbReference type="PANTHER" id="PTHR11059">
    <property type="entry name" value="DNA REPAIR PROTEIN RECN"/>
    <property type="match status" value="1"/>
</dbReference>
<evidence type="ECO:0000313" key="13">
    <source>
        <dbReference type="Proteomes" id="UP000321907"/>
    </source>
</evidence>
<gene>
    <name evidence="12" type="primary">recN</name>
    <name evidence="12" type="ORF">FUA23_14065</name>
</gene>
<feature type="domain" description="RecF/RecN/SMC N-terminal" evidence="11">
    <location>
        <begin position="2"/>
        <end position="508"/>
    </location>
</feature>
<evidence type="ECO:0000313" key="12">
    <source>
        <dbReference type="EMBL" id="TXF88589.1"/>
    </source>
</evidence>
<evidence type="ECO:0000256" key="7">
    <source>
        <dbReference type="ARBA" id="ARBA00023204"/>
    </source>
</evidence>
<evidence type="ECO:0000256" key="3">
    <source>
        <dbReference type="ARBA" id="ARBA00021315"/>
    </source>
</evidence>
<keyword evidence="10" id="KW-0175">Coiled coil</keyword>
<comment type="caution">
    <text evidence="12">The sequence shown here is derived from an EMBL/GenBank/DDBJ whole genome shotgun (WGS) entry which is preliminary data.</text>
</comment>
<evidence type="ECO:0000256" key="9">
    <source>
        <dbReference type="PIRNR" id="PIRNR003128"/>
    </source>
</evidence>
<keyword evidence="6" id="KW-0067">ATP-binding</keyword>
<accession>A0A5C7FG54</accession>
<keyword evidence="13" id="KW-1185">Reference proteome</keyword>
<dbReference type="CDD" id="cd03241">
    <property type="entry name" value="ABC_RecN"/>
    <property type="match status" value="2"/>
</dbReference>
<evidence type="ECO:0000256" key="6">
    <source>
        <dbReference type="ARBA" id="ARBA00022840"/>
    </source>
</evidence>
<comment type="function">
    <text evidence="1 9">May be involved in recombinational repair of damaged DNA.</text>
</comment>
<dbReference type="EMBL" id="VOXD01000021">
    <property type="protein sequence ID" value="TXF88589.1"/>
    <property type="molecule type" value="Genomic_DNA"/>
</dbReference>
<dbReference type="Gene3D" id="3.40.50.300">
    <property type="entry name" value="P-loop containing nucleotide triphosphate hydrolases"/>
    <property type="match status" value="2"/>
</dbReference>
<dbReference type="GO" id="GO:0006281">
    <property type="term" value="P:DNA repair"/>
    <property type="evidence" value="ECO:0007669"/>
    <property type="project" value="UniProtKB-KW"/>
</dbReference>
<dbReference type="PIRSF" id="PIRSF003128">
    <property type="entry name" value="RecN"/>
    <property type="match status" value="1"/>
</dbReference>
<sequence length="553" mass="61816">MIQRLHIRNYAIIEELQLDFAEGLSIITGETGAGKSIVLGALSLILGGRADGKTLFDTGKKCIIEGRFNISAYNLKAFFEEQDLDYDTELIIRREITPSGKSRAFVNDTPANLKVLQQLGNTLIDLHQQFDTLYINNAEFQLELLDALARQRDAVAVYRKQYATLQANRRRLNQLNEEAAQARREQEFIEFQVNEFDEAALLAGEQEELEGERHRLSNADEIKQLTNGVFHYLSEDDNAVTDQLLSIGHKLLPLAAGDPKLKDIYDRFEGIRLELDEVASDLEAFGDDTEVNPERLEEVEERINLIYRLQNKHSVTSVGELLAIYEELSGRLGHFADLGGEIEKLTAEQKTITEALQKSGLQLRKGRKKVAPQFGKQVQEQLAELSMENAQLVVDFKELAEPGPHGLDDVQFLFSANKGGRLQTIKAAASGGEMSRLALVTKSLVASAMELPTLIFDEIDSGVSGDVAQKMGKILTDLSQHHQVVVITHSPQVASRADRHYFVYKQDHDDAARTITKVRELNQEERIRSIAVMLSQNPPSDGALENARELVEG</sequence>
<evidence type="ECO:0000259" key="11">
    <source>
        <dbReference type="Pfam" id="PF02463"/>
    </source>
</evidence>
<evidence type="ECO:0000256" key="1">
    <source>
        <dbReference type="ARBA" id="ARBA00003618"/>
    </source>
</evidence>
<organism evidence="12 13">
    <name type="scientific">Neolewinella aurantiaca</name>
    <dbReference type="NCBI Taxonomy" id="2602767"/>
    <lineage>
        <taxon>Bacteria</taxon>
        <taxon>Pseudomonadati</taxon>
        <taxon>Bacteroidota</taxon>
        <taxon>Saprospiria</taxon>
        <taxon>Saprospirales</taxon>
        <taxon>Lewinellaceae</taxon>
        <taxon>Neolewinella</taxon>
    </lineage>
</organism>
<name>A0A5C7FG54_9BACT</name>
<feature type="coiled-coil region" evidence="10">
    <location>
        <begin position="148"/>
        <end position="192"/>
    </location>
</feature>
<dbReference type="GO" id="GO:0043590">
    <property type="term" value="C:bacterial nucleoid"/>
    <property type="evidence" value="ECO:0007669"/>
    <property type="project" value="TreeGrafter"/>
</dbReference>
<dbReference type="GO" id="GO:0009432">
    <property type="term" value="P:SOS response"/>
    <property type="evidence" value="ECO:0007669"/>
    <property type="project" value="TreeGrafter"/>
</dbReference>
<keyword evidence="4" id="KW-0547">Nucleotide-binding</keyword>
<dbReference type="Pfam" id="PF02463">
    <property type="entry name" value="SMC_N"/>
    <property type="match status" value="1"/>
</dbReference>
<evidence type="ECO:0000256" key="4">
    <source>
        <dbReference type="ARBA" id="ARBA00022741"/>
    </source>
</evidence>
<dbReference type="PANTHER" id="PTHR11059:SF0">
    <property type="entry name" value="DNA REPAIR PROTEIN RECN"/>
    <property type="match status" value="1"/>
</dbReference>
<dbReference type="InterPro" id="IPR027417">
    <property type="entry name" value="P-loop_NTPase"/>
</dbReference>
<dbReference type="SUPFAM" id="SSF52540">
    <property type="entry name" value="P-loop containing nucleoside triphosphate hydrolases"/>
    <property type="match status" value="1"/>
</dbReference>
<dbReference type="GO" id="GO:0006310">
    <property type="term" value="P:DNA recombination"/>
    <property type="evidence" value="ECO:0007669"/>
    <property type="project" value="InterPro"/>
</dbReference>
<dbReference type="OrthoDB" id="9806954at2"/>
<protein>
    <recommendedName>
        <fullName evidence="3 9">DNA repair protein RecN</fullName>
    </recommendedName>
    <alternativeName>
        <fullName evidence="8 9">Recombination protein N</fullName>
    </alternativeName>
</protein>
<evidence type="ECO:0000256" key="2">
    <source>
        <dbReference type="ARBA" id="ARBA00009441"/>
    </source>
</evidence>
<evidence type="ECO:0000256" key="8">
    <source>
        <dbReference type="ARBA" id="ARBA00033408"/>
    </source>
</evidence>
<dbReference type="NCBIfam" id="TIGR00634">
    <property type="entry name" value="recN"/>
    <property type="match status" value="1"/>
</dbReference>
<comment type="similarity">
    <text evidence="2 9">Belongs to the RecN family.</text>
</comment>
<keyword evidence="5 9" id="KW-0227">DNA damage</keyword>
<evidence type="ECO:0000256" key="5">
    <source>
        <dbReference type="ARBA" id="ARBA00022763"/>
    </source>
</evidence>
<dbReference type="AlphaFoldDB" id="A0A5C7FG54"/>